<dbReference type="EMBL" id="CABWMV010000025">
    <property type="protein sequence ID" value="VXD05209.1"/>
    <property type="molecule type" value="Genomic_DNA"/>
</dbReference>
<protein>
    <recommendedName>
        <fullName evidence="3">DUF3575 domain-containing protein</fullName>
    </recommendedName>
</protein>
<name>A0A654DGX8_SPHMU</name>
<sequence length="239" mass="26843">MKLRYLTMLTLGICTISGLKAQEKSNLIKLNLWPLSVGNIALEYERSLNEHLSINGTISYRPKTNLPFKSLWESVFDDDNNILGEAKLGAFSITPEVRFYLGNKEVLKGFYIAPFVKYANYSVHTKITVDESNYHREVPLSGSLDAFTGGVAVGNQWKLGQNIYLDWRIVGPGYGFNNGKFEGKTPLNADEQREVRRQLDEFDSKLMKIKKEVNADGVTLSTSGPFAGIRTALSIGYRF</sequence>
<organism evidence="1 2">
    <name type="scientific">Sphingobacterium multivorum</name>
    <dbReference type="NCBI Taxonomy" id="28454"/>
    <lineage>
        <taxon>Bacteria</taxon>
        <taxon>Pseudomonadati</taxon>
        <taxon>Bacteroidota</taxon>
        <taxon>Sphingobacteriia</taxon>
        <taxon>Sphingobacteriales</taxon>
        <taxon>Sphingobacteriaceae</taxon>
        <taxon>Sphingobacterium</taxon>
    </lineage>
</organism>
<reference evidence="1 2" key="1">
    <citation type="submission" date="2019-10" db="EMBL/GenBank/DDBJ databases">
        <authorList>
            <person name="Karimi E."/>
        </authorList>
    </citation>
    <scope>NUCLEOTIDE SEQUENCE [LARGE SCALE GENOMIC DNA]</scope>
    <source>
        <strain evidence="1">Sphingobacterium sp. 8BC</strain>
    </source>
</reference>
<dbReference type="AlphaFoldDB" id="A0A654DGX8"/>
<gene>
    <name evidence="1" type="ORF">SPHINGO8BC_60434</name>
</gene>
<dbReference type="InterPro" id="IPR021958">
    <property type="entry name" value="DUF3575"/>
</dbReference>
<dbReference type="RefSeq" id="WP_083295872.1">
    <property type="nucleotide sequence ID" value="NZ_DAIQJZ010000081.1"/>
</dbReference>
<evidence type="ECO:0000313" key="2">
    <source>
        <dbReference type="Proteomes" id="UP000432350"/>
    </source>
</evidence>
<proteinExistence type="predicted"/>
<dbReference type="Pfam" id="PF12099">
    <property type="entry name" value="DUF3575"/>
    <property type="match status" value="1"/>
</dbReference>
<dbReference type="Proteomes" id="UP000432350">
    <property type="component" value="Unassembled WGS sequence"/>
</dbReference>
<evidence type="ECO:0000313" key="1">
    <source>
        <dbReference type="EMBL" id="VXD05209.1"/>
    </source>
</evidence>
<accession>A0A654DGX8</accession>
<evidence type="ECO:0008006" key="3">
    <source>
        <dbReference type="Google" id="ProtNLM"/>
    </source>
</evidence>